<dbReference type="PANTHER" id="PTHR43401">
    <property type="entry name" value="L-THREONINE 3-DEHYDROGENASE"/>
    <property type="match status" value="1"/>
</dbReference>
<evidence type="ECO:0000313" key="3">
    <source>
        <dbReference type="EMBL" id="GAJ17550.1"/>
    </source>
</evidence>
<evidence type="ECO:0000259" key="2">
    <source>
        <dbReference type="Pfam" id="PF00107"/>
    </source>
</evidence>
<feature type="non-terminal residue" evidence="3">
    <location>
        <position position="1"/>
    </location>
</feature>
<dbReference type="PANTHER" id="PTHR43401:SF2">
    <property type="entry name" value="L-THREONINE 3-DEHYDROGENASE"/>
    <property type="match status" value="1"/>
</dbReference>
<dbReference type="SUPFAM" id="SSF51735">
    <property type="entry name" value="NAD(P)-binding Rossmann-fold domains"/>
    <property type="match status" value="1"/>
</dbReference>
<feature type="domain" description="Alcohol dehydrogenase-like C-terminal" evidence="2">
    <location>
        <begin position="1"/>
        <end position="70"/>
    </location>
</feature>
<evidence type="ECO:0000256" key="1">
    <source>
        <dbReference type="ARBA" id="ARBA00023002"/>
    </source>
</evidence>
<dbReference type="Gene3D" id="3.40.50.720">
    <property type="entry name" value="NAD(P)-binding Rossmann-like Domain"/>
    <property type="match status" value="1"/>
</dbReference>
<name>X1VYT2_9ZZZZ</name>
<dbReference type="InterPro" id="IPR036291">
    <property type="entry name" value="NAD(P)-bd_dom_sf"/>
</dbReference>
<reference evidence="3" key="1">
    <citation type="journal article" date="2014" name="Front. Microbiol.">
        <title>High frequency of phylogenetically diverse reductive dehalogenase-homologous genes in deep subseafloor sedimentary metagenomes.</title>
        <authorList>
            <person name="Kawai M."/>
            <person name="Futagami T."/>
            <person name="Toyoda A."/>
            <person name="Takaki Y."/>
            <person name="Nishi S."/>
            <person name="Hori S."/>
            <person name="Arai W."/>
            <person name="Tsubouchi T."/>
            <person name="Morono Y."/>
            <person name="Uchiyama I."/>
            <person name="Ito T."/>
            <person name="Fujiyama A."/>
            <person name="Inagaki F."/>
            <person name="Takami H."/>
        </authorList>
    </citation>
    <scope>NUCLEOTIDE SEQUENCE</scope>
    <source>
        <strain evidence="3">Expedition CK06-06</strain>
    </source>
</reference>
<sequence>ADLVIDAAGNSTTLYQSLRLVRRSGQITKIGWGPKPVNFSLDSLIAKSVSLQGSFSHNWQTWEQVLKLMKKCKLKTKPLISHILPTTEWKKGYQLVETKQAIKVLLKPVP</sequence>
<dbReference type="AlphaFoldDB" id="X1VYT2"/>
<proteinExistence type="predicted"/>
<gene>
    <name evidence="3" type="ORF">S12H4_58136</name>
</gene>
<organism evidence="3">
    <name type="scientific">marine sediment metagenome</name>
    <dbReference type="NCBI Taxonomy" id="412755"/>
    <lineage>
        <taxon>unclassified sequences</taxon>
        <taxon>metagenomes</taxon>
        <taxon>ecological metagenomes</taxon>
    </lineage>
</organism>
<dbReference type="InterPro" id="IPR013149">
    <property type="entry name" value="ADH-like_C"/>
</dbReference>
<dbReference type="EMBL" id="BARW01037712">
    <property type="protein sequence ID" value="GAJ17550.1"/>
    <property type="molecule type" value="Genomic_DNA"/>
</dbReference>
<dbReference type="InterPro" id="IPR050129">
    <property type="entry name" value="Zn_alcohol_dh"/>
</dbReference>
<protein>
    <recommendedName>
        <fullName evidence="2">Alcohol dehydrogenase-like C-terminal domain-containing protein</fullName>
    </recommendedName>
</protein>
<accession>X1VYT2</accession>
<dbReference type="Gene3D" id="3.90.180.10">
    <property type="entry name" value="Medium-chain alcohol dehydrogenases, catalytic domain"/>
    <property type="match status" value="1"/>
</dbReference>
<dbReference type="Pfam" id="PF00107">
    <property type="entry name" value="ADH_zinc_N"/>
    <property type="match status" value="1"/>
</dbReference>
<comment type="caution">
    <text evidence="3">The sequence shown here is derived from an EMBL/GenBank/DDBJ whole genome shotgun (WGS) entry which is preliminary data.</text>
</comment>
<keyword evidence="1" id="KW-0560">Oxidoreductase</keyword>
<dbReference type="GO" id="GO:0016491">
    <property type="term" value="F:oxidoreductase activity"/>
    <property type="evidence" value="ECO:0007669"/>
    <property type="project" value="UniProtKB-KW"/>
</dbReference>